<name>A0A5C3MCP9_9AGAR</name>
<dbReference type="EMBL" id="ML213592">
    <property type="protein sequence ID" value="TFK42687.1"/>
    <property type="molecule type" value="Genomic_DNA"/>
</dbReference>
<organism evidence="1 2">
    <name type="scientific">Crucibulum laeve</name>
    <dbReference type="NCBI Taxonomy" id="68775"/>
    <lineage>
        <taxon>Eukaryota</taxon>
        <taxon>Fungi</taxon>
        <taxon>Dikarya</taxon>
        <taxon>Basidiomycota</taxon>
        <taxon>Agaricomycotina</taxon>
        <taxon>Agaricomycetes</taxon>
        <taxon>Agaricomycetidae</taxon>
        <taxon>Agaricales</taxon>
        <taxon>Agaricineae</taxon>
        <taxon>Nidulariaceae</taxon>
        <taxon>Crucibulum</taxon>
    </lineage>
</organism>
<keyword evidence="2" id="KW-1185">Reference proteome</keyword>
<evidence type="ECO:0000313" key="1">
    <source>
        <dbReference type="EMBL" id="TFK42687.1"/>
    </source>
</evidence>
<reference evidence="1 2" key="1">
    <citation type="journal article" date="2019" name="Nat. Ecol. Evol.">
        <title>Megaphylogeny resolves global patterns of mushroom evolution.</title>
        <authorList>
            <person name="Varga T."/>
            <person name="Krizsan K."/>
            <person name="Foldi C."/>
            <person name="Dima B."/>
            <person name="Sanchez-Garcia M."/>
            <person name="Sanchez-Ramirez S."/>
            <person name="Szollosi G.J."/>
            <person name="Szarkandi J.G."/>
            <person name="Papp V."/>
            <person name="Albert L."/>
            <person name="Andreopoulos W."/>
            <person name="Angelini C."/>
            <person name="Antonin V."/>
            <person name="Barry K.W."/>
            <person name="Bougher N.L."/>
            <person name="Buchanan P."/>
            <person name="Buyck B."/>
            <person name="Bense V."/>
            <person name="Catcheside P."/>
            <person name="Chovatia M."/>
            <person name="Cooper J."/>
            <person name="Damon W."/>
            <person name="Desjardin D."/>
            <person name="Finy P."/>
            <person name="Geml J."/>
            <person name="Haridas S."/>
            <person name="Hughes K."/>
            <person name="Justo A."/>
            <person name="Karasinski D."/>
            <person name="Kautmanova I."/>
            <person name="Kiss B."/>
            <person name="Kocsube S."/>
            <person name="Kotiranta H."/>
            <person name="LaButti K.M."/>
            <person name="Lechner B.E."/>
            <person name="Liimatainen K."/>
            <person name="Lipzen A."/>
            <person name="Lukacs Z."/>
            <person name="Mihaltcheva S."/>
            <person name="Morgado L.N."/>
            <person name="Niskanen T."/>
            <person name="Noordeloos M.E."/>
            <person name="Ohm R.A."/>
            <person name="Ortiz-Santana B."/>
            <person name="Ovrebo C."/>
            <person name="Racz N."/>
            <person name="Riley R."/>
            <person name="Savchenko A."/>
            <person name="Shiryaev A."/>
            <person name="Soop K."/>
            <person name="Spirin V."/>
            <person name="Szebenyi C."/>
            <person name="Tomsovsky M."/>
            <person name="Tulloss R.E."/>
            <person name="Uehling J."/>
            <person name="Grigoriev I.V."/>
            <person name="Vagvolgyi C."/>
            <person name="Papp T."/>
            <person name="Martin F.M."/>
            <person name="Miettinen O."/>
            <person name="Hibbett D.S."/>
            <person name="Nagy L.G."/>
        </authorList>
    </citation>
    <scope>NUCLEOTIDE SEQUENCE [LARGE SCALE GENOMIC DNA]</scope>
    <source>
        <strain evidence="1 2">CBS 166.37</strain>
    </source>
</reference>
<protein>
    <submittedName>
        <fullName evidence="1">Uncharacterized protein</fullName>
    </submittedName>
</protein>
<dbReference type="Proteomes" id="UP000308652">
    <property type="component" value="Unassembled WGS sequence"/>
</dbReference>
<sequence length="62" mass="7044">MMSVCFGDVLTYAGVGRKKNKYRTAANEAGDDSSHRWRWGAEDEDKECSRQSPVDTELLFDI</sequence>
<dbReference type="AlphaFoldDB" id="A0A5C3MCP9"/>
<gene>
    <name evidence="1" type="ORF">BDQ12DRAFT_676632</name>
</gene>
<proteinExistence type="predicted"/>
<feature type="non-terminal residue" evidence="1">
    <location>
        <position position="62"/>
    </location>
</feature>
<evidence type="ECO:0000313" key="2">
    <source>
        <dbReference type="Proteomes" id="UP000308652"/>
    </source>
</evidence>
<accession>A0A5C3MCP9</accession>